<reference evidence="2" key="1">
    <citation type="submission" date="2020-05" db="EMBL/GenBank/DDBJ databases">
        <title>Phylogenomic resolution of chytrid fungi.</title>
        <authorList>
            <person name="Stajich J.E."/>
            <person name="Amses K."/>
            <person name="Simmons R."/>
            <person name="Seto K."/>
            <person name="Myers J."/>
            <person name="Bonds A."/>
            <person name="Quandt C.A."/>
            <person name="Barry K."/>
            <person name="Liu P."/>
            <person name="Grigoriev I."/>
            <person name="Longcore J.E."/>
            <person name="James T.Y."/>
        </authorList>
    </citation>
    <scope>NUCLEOTIDE SEQUENCE</scope>
    <source>
        <strain evidence="2">JEL0379</strain>
    </source>
</reference>
<gene>
    <name evidence="2" type="ORF">HDU87_004327</name>
</gene>
<accession>A0AAD5TJH5</accession>
<proteinExistence type="predicted"/>
<feature type="coiled-coil region" evidence="1">
    <location>
        <begin position="51"/>
        <end position="102"/>
    </location>
</feature>
<protein>
    <submittedName>
        <fullName evidence="2">Uncharacterized protein</fullName>
    </submittedName>
</protein>
<dbReference type="Proteomes" id="UP001212152">
    <property type="component" value="Unassembled WGS sequence"/>
</dbReference>
<dbReference type="AlphaFoldDB" id="A0AAD5TJH5"/>
<dbReference type="EMBL" id="JADGJQ010000031">
    <property type="protein sequence ID" value="KAJ3177805.1"/>
    <property type="molecule type" value="Genomic_DNA"/>
</dbReference>
<comment type="caution">
    <text evidence="2">The sequence shown here is derived from an EMBL/GenBank/DDBJ whole genome shotgun (WGS) entry which is preliminary data.</text>
</comment>
<evidence type="ECO:0000313" key="3">
    <source>
        <dbReference type="Proteomes" id="UP001212152"/>
    </source>
</evidence>
<name>A0AAD5TJH5_9FUNG</name>
<organism evidence="2 3">
    <name type="scientific">Geranomyces variabilis</name>
    <dbReference type="NCBI Taxonomy" id="109894"/>
    <lineage>
        <taxon>Eukaryota</taxon>
        <taxon>Fungi</taxon>
        <taxon>Fungi incertae sedis</taxon>
        <taxon>Chytridiomycota</taxon>
        <taxon>Chytridiomycota incertae sedis</taxon>
        <taxon>Chytridiomycetes</taxon>
        <taxon>Spizellomycetales</taxon>
        <taxon>Powellomycetaceae</taxon>
        <taxon>Geranomyces</taxon>
    </lineage>
</organism>
<keyword evidence="3" id="KW-1185">Reference proteome</keyword>
<keyword evidence="1" id="KW-0175">Coiled coil</keyword>
<evidence type="ECO:0000313" key="2">
    <source>
        <dbReference type="EMBL" id="KAJ3177805.1"/>
    </source>
</evidence>
<evidence type="ECO:0000256" key="1">
    <source>
        <dbReference type="SAM" id="Coils"/>
    </source>
</evidence>
<sequence length="268" mass="29845">MTNTTAEHRTALRLQCALCEQDVVVLKAWYERTKTVAAAAAASDAATTAKLAAMRAQLEDKVRERKQLIGELQLANANIDALTEAREHYAFAAQEQDRLSQEHTRVLDFALSKFGAATTTEARELSADEAQVQQVTRRLGLDDSVDFAGFACTVKALDRLEDHHFPKWLKAYDKAAVDETVEATKRRWDVGQAELEVVGGHFQIPPEILAHVAAELPKPPTIETKFNNVKERTTLEERLKGLVRERKAANDCNDKGGLYKILDIGIKH</sequence>